<sequence>MFQSSLADQHGGMPNAFCLNDGIINPEFAEFLFDLRFYVGAIAFTGNGIQNDIKTVHALLHEVRM</sequence>
<evidence type="ECO:0000313" key="1">
    <source>
        <dbReference type="EMBL" id="MPN04900.1"/>
    </source>
</evidence>
<reference evidence="1" key="1">
    <citation type="submission" date="2019-08" db="EMBL/GenBank/DDBJ databases">
        <authorList>
            <person name="Kucharzyk K."/>
            <person name="Murdoch R.W."/>
            <person name="Higgins S."/>
            <person name="Loffler F."/>
        </authorList>
    </citation>
    <scope>NUCLEOTIDE SEQUENCE</scope>
</reference>
<name>A0A645ETZ3_9ZZZZ</name>
<gene>
    <name evidence="1" type="ORF">SDC9_152148</name>
</gene>
<proteinExistence type="predicted"/>
<organism evidence="1">
    <name type="scientific">bioreactor metagenome</name>
    <dbReference type="NCBI Taxonomy" id="1076179"/>
    <lineage>
        <taxon>unclassified sequences</taxon>
        <taxon>metagenomes</taxon>
        <taxon>ecological metagenomes</taxon>
    </lineage>
</organism>
<dbReference type="EMBL" id="VSSQ01050820">
    <property type="protein sequence ID" value="MPN04900.1"/>
    <property type="molecule type" value="Genomic_DNA"/>
</dbReference>
<comment type="caution">
    <text evidence="1">The sequence shown here is derived from an EMBL/GenBank/DDBJ whole genome shotgun (WGS) entry which is preliminary data.</text>
</comment>
<protein>
    <submittedName>
        <fullName evidence="1">Uncharacterized protein</fullName>
    </submittedName>
</protein>
<accession>A0A645ETZ3</accession>
<dbReference type="AlphaFoldDB" id="A0A645ETZ3"/>